<dbReference type="AlphaFoldDB" id="H6L964"/>
<dbReference type="Pfam" id="PF00149">
    <property type="entry name" value="Metallophos"/>
    <property type="match status" value="1"/>
</dbReference>
<dbReference type="KEGG" id="sgn:SGRA_1501"/>
<dbReference type="Gene3D" id="3.60.21.10">
    <property type="match status" value="1"/>
</dbReference>
<dbReference type="PANTHER" id="PTHR42850">
    <property type="entry name" value="METALLOPHOSPHOESTERASE"/>
    <property type="match status" value="1"/>
</dbReference>
<dbReference type="HOGENOM" id="CLU_023125_6_0_10"/>
<dbReference type="RefSeq" id="WP_015691872.1">
    <property type="nucleotide sequence ID" value="NC_016940.1"/>
</dbReference>
<evidence type="ECO:0000313" key="3">
    <source>
        <dbReference type="Proteomes" id="UP000007519"/>
    </source>
</evidence>
<dbReference type="GO" id="GO:0005737">
    <property type="term" value="C:cytoplasm"/>
    <property type="evidence" value="ECO:0007669"/>
    <property type="project" value="TreeGrafter"/>
</dbReference>
<gene>
    <name evidence="2" type="primary">pphA</name>
    <name evidence="2" type="ordered locus">SGRA_1501</name>
</gene>
<dbReference type="PANTHER" id="PTHR42850:SF4">
    <property type="entry name" value="ZINC-DEPENDENT ENDOPOLYPHOSPHATASE"/>
    <property type="match status" value="1"/>
</dbReference>
<protein>
    <submittedName>
        <fullName evidence="2">Diadenosine tetraphosphatase</fullName>
        <ecNumber evidence="2">3.1.3.16</ecNumber>
    </submittedName>
</protein>
<dbReference type="GO" id="GO:0004722">
    <property type="term" value="F:protein serine/threonine phosphatase activity"/>
    <property type="evidence" value="ECO:0007669"/>
    <property type="project" value="UniProtKB-EC"/>
</dbReference>
<proteinExistence type="predicted"/>
<evidence type="ECO:0000259" key="1">
    <source>
        <dbReference type="Pfam" id="PF00149"/>
    </source>
</evidence>
<sequence length="217" mass="24307">MQNRPKSKFIIGDIHGCYYSLLELLKQWDASQEQLCLLGDLISKGKHSLEVVQWAKKMEQLGALVLRGNHEQQLGQQYLAGRASQHWAEAFFDAIEAQYAAEGLDFMADVAWLAQRPTYYEEEFSFLSHAGLGYGPHAWDPMHPQGILWHRGPLKPLGKLQFLGHTPQKAVLYRPKEGYCNLDTGASLGNLLSAARVDEAGNILEFISVATDPRDLA</sequence>
<dbReference type="SUPFAM" id="SSF56300">
    <property type="entry name" value="Metallo-dependent phosphatases"/>
    <property type="match status" value="1"/>
</dbReference>
<dbReference type="EC" id="3.1.3.16" evidence="2"/>
<keyword evidence="3" id="KW-1185">Reference proteome</keyword>
<dbReference type="InterPro" id="IPR029052">
    <property type="entry name" value="Metallo-depent_PP-like"/>
</dbReference>
<keyword evidence="2" id="KW-0378">Hydrolase</keyword>
<dbReference type="eggNOG" id="COG0639">
    <property type="taxonomic scope" value="Bacteria"/>
</dbReference>
<organism evidence="2 3">
    <name type="scientific">Saprospira grandis (strain Lewin)</name>
    <dbReference type="NCBI Taxonomy" id="984262"/>
    <lineage>
        <taxon>Bacteria</taxon>
        <taxon>Pseudomonadati</taxon>
        <taxon>Bacteroidota</taxon>
        <taxon>Saprospiria</taxon>
        <taxon>Saprospirales</taxon>
        <taxon>Saprospiraceae</taxon>
        <taxon>Saprospira</taxon>
    </lineage>
</organism>
<evidence type="ECO:0000313" key="2">
    <source>
        <dbReference type="EMBL" id="AFC24236.1"/>
    </source>
</evidence>
<feature type="domain" description="Calcineurin-like phosphoesterase" evidence="1">
    <location>
        <begin position="10"/>
        <end position="174"/>
    </location>
</feature>
<reference evidence="2 3" key="1">
    <citation type="journal article" date="2012" name="Stand. Genomic Sci.">
        <title>Complete genome sequencing and analysis of Saprospira grandis str. Lewin, a predatory marine bacterium.</title>
        <authorList>
            <person name="Saw J.H."/>
            <person name="Yuryev A."/>
            <person name="Kanbe M."/>
            <person name="Hou S."/>
            <person name="Young A.G."/>
            <person name="Aizawa S."/>
            <person name="Alam M."/>
        </authorList>
    </citation>
    <scope>NUCLEOTIDE SEQUENCE [LARGE SCALE GENOMIC DNA]</scope>
    <source>
        <strain evidence="2 3">Lewin</strain>
    </source>
</reference>
<name>H6L964_SAPGL</name>
<dbReference type="OrthoDB" id="9808081at2"/>
<dbReference type="EMBL" id="CP002831">
    <property type="protein sequence ID" value="AFC24236.1"/>
    <property type="molecule type" value="Genomic_DNA"/>
</dbReference>
<dbReference type="Proteomes" id="UP000007519">
    <property type="component" value="Chromosome"/>
</dbReference>
<dbReference type="STRING" id="984262.SGRA_1501"/>
<dbReference type="InterPro" id="IPR050126">
    <property type="entry name" value="Ap4A_hydrolase"/>
</dbReference>
<dbReference type="InterPro" id="IPR004843">
    <property type="entry name" value="Calcineurin-like_PHP"/>
</dbReference>
<accession>H6L964</accession>